<feature type="active site" description="Nucleophile" evidence="4">
    <location>
        <position position="67"/>
    </location>
</feature>
<evidence type="ECO:0000256" key="2">
    <source>
        <dbReference type="ARBA" id="ARBA00022963"/>
    </source>
</evidence>
<feature type="domain" description="PNPLA" evidence="6">
    <location>
        <begin position="34"/>
        <end position="225"/>
    </location>
</feature>
<dbReference type="Pfam" id="PF01734">
    <property type="entry name" value="Patatin"/>
    <property type="match status" value="1"/>
</dbReference>
<protein>
    <submittedName>
        <fullName evidence="7">Patatin-like phospholipase family protein</fullName>
    </submittedName>
</protein>
<dbReference type="Gene3D" id="2.40.160.50">
    <property type="entry name" value="membrane protein fhac: a member of the omp85/tpsb transporter family"/>
    <property type="match status" value="1"/>
</dbReference>
<evidence type="ECO:0000313" key="8">
    <source>
        <dbReference type="Proteomes" id="UP000027661"/>
    </source>
</evidence>
<proteinExistence type="predicted"/>
<feature type="active site" description="Proton acceptor" evidence="4">
    <location>
        <position position="212"/>
    </location>
</feature>
<dbReference type="InterPro" id="IPR002641">
    <property type="entry name" value="PNPLA_dom"/>
</dbReference>
<feature type="signal peptide" evidence="5">
    <location>
        <begin position="1"/>
        <end position="24"/>
    </location>
</feature>
<evidence type="ECO:0000256" key="5">
    <source>
        <dbReference type="SAM" id="SignalP"/>
    </source>
</evidence>
<evidence type="ECO:0000256" key="4">
    <source>
        <dbReference type="PROSITE-ProRule" id="PRU01161"/>
    </source>
</evidence>
<dbReference type="GO" id="GO:0016787">
    <property type="term" value="F:hydrolase activity"/>
    <property type="evidence" value="ECO:0007669"/>
    <property type="project" value="UniProtKB-UniRule"/>
</dbReference>
<feature type="short sequence motif" description="GXGXXG" evidence="4">
    <location>
        <begin position="38"/>
        <end position="43"/>
    </location>
</feature>
<name>A0A069SQF0_PHOVU</name>
<evidence type="ECO:0000256" key="1">
    <source>
        <dbReference type="ARBA" id="ARBA00022801"/>
    </source>
</evidence>
<feature type="short sequence motif" description="GXSXG" evidence="4">
    <location>
        <begin position="65"/>
        <end position="69"/>
    </location>
</feature>
<keyword evidence="5" id="KW-0732">Signal</keyword>
<dbReference type="PROSITE" id="PS51635">
    <property type="entry name" value="PNPLA"/>
    <property type="match status" value="1"/>
</dbReference>
<gene>
    <name evidence="7" type="ORF">M099_2271</name>
</gene>
<dbReference type="Gene3D" id="3.40.1090.10">
    <property type="entry name" value="Cytosolic phospholipase A2 catalytic domain"/>
    <property type="match status" value="2"/>
</dbReference>
<sequence>MKKMKFPTLLIAAGLLCISVHTTAQPGPRKKVGVVLSGGGAKGMAHIGALKVIEEAGIPIDYVVGTSMGSIIGGLYSIGYTPEQMDSMVRRQDWSFLLSDKIPRSEQNMAEREASEKYVFSLPFGKNAKTQAVGGLIKGQNLANLFSELTVGYHDSIDFNKLPIPFACVSENIVNGNEVNFHKGVLATAMRASMAIPGVFTPVRLDSMVLVDGGVVNNYPVNVARAMGADIIIGVDVQNDLKPANELNSTGSILGQLINLMGLELYKKNLKETDTYIKVDVEGYSAASFTPSAVDTLIRRGEEAALAQKNSLIKLKQELGLDSTYMPKPLPSYPYSPNRKVYIKEITFDGLDEKDKRWLLKRCDLKEDSEISLRRIEEATAILCSNLEYSSATYNLPEAPGGGYNLHFLLSKKYENKLNVGIRFDSEETASLLINVTSNFRGKVPTTLSLTGRLGKRYAARIDYGFEPAPLKNIGLAYMFQYNDINFYHHGDKSHNSTYRYHLGELSFSDVWYKNIRFAVGLRYELYDYDKFLYQEGNQGFDVGTEHFFSYFAQMHYETFDKAYFPTKGISARASYALYTDNFTKYDDHAPFSAIKGYCQGVIPVTRRFSILPAIYGRFLIGKDIPYSKLNAMGGDVQGRFLQQQLPFVGINNVELTKNALLIGSMKFRQRMGSVHYLTLTGNYALSASKLRYLLEQDTMFGCGIGYGLDSMFGPLEASLNYANRANKVSMYVNLGFKF</sequence>
<dbReference type="PATRIC" id="fig|1339352.3.peg.2188"/>
<evidence type="ECO:0000259" key="6">
    <source>
        <dbReference type="PROSITE" id="PS51635"/>
    </source>
</evidence>
<organism evidence="7 8">
    <name type="scientific">Phocaeicola vulgatus str. 3975 RP4</name>
    <dbReference type="NCBI Taxonomy" id="1339352"/>
    <lineage>
        <taxon>Bacteria</taxon>
        <taxon>Pseudomonadati</taxon>
        <taxon>Bacteroidota</taxon>
        <taxon>Bacteroidia</taxon>
        <taxon>Bacteroidales</taxon>
        <taxon>Bacteroidaceae</taxon>
        <taxon>Phocaeicola</taxon>
    </lineage>
</organism>
<dbReference type="PANTHER" id="PTHR14226:SF76">
    <property type="entry name" value="NTE FAMILY PROTEIN RSSA"/>
    <property type="match status" value="1"/>
</dbReference>
<dbReference type="InterPro" id="IPR043864">
    <property type="entry name" value="Omp85-like_dom"/>
</dbReference>
<feature type="short sequence motif" description="DGA/G" evidence="4">
    <location>
        <begin position="212"/>
        <end position="214"/>
    </location>
</feature>
<dbReference type="RefSeq" id="WP_032947626.1">
    <property type="nucleotide sequence ID" value="NZ_JNHM01000028.1"/>
</dbReference>
<keyword evidence="1 4" id="KW-0378">Hydrolase</keyword>
<keyword evidence="3 4" id="KW-0443">Lipid metabolism</keyword>
<keyword evidence="2 4" id="KW-0442">Lipid degradation</keyword>
<feature type="chain" id="PRO_5001669936" evidence="5">
    <location>
        <begin position="25"/>
        <end position="739"/>
    </location>
</feature>
<accession>A0A069SQF0</accession>
<dbReference type="PANTHER" id="PTHR14226">
    <property type="entry name" value="NEUROPATHY TARGET ESTERASE/SWISS CHEESE D.MELANOGASTER"/>
    <property type="match status" value="1"/>
</dbReference>
<dbReference type="SUPFAM" id="SSF56935">
    <property type="entry name" value="Porins"/>
    <property type="match status" value="1"/>
</dbReference>
<evidence type="ECO:0000256" key="3">
    <source>
        <dbReference type="ARBA" id="ARBA00023098"/>
    </source>
</evidence>
<evidence type="ECO:0000313" key="7">
    <source>
        <dbReference type="EMBL" id="KDS53847.1"/>
    </source>
</evidence>
<dbReference type="InterPro" id="IPR016035">
    <property type="entry name" value="Acyl_Trfase/lysoPLipase"/>
</dbReference>
<comment type="caution">
    <text evidence="7">The sequence shown here is derived from an EMBL/GenBank/DDBJ whole genome shotgun (WGS) entry which is preliminary data.</text>
</comment>
<dbReference type="AlphaFoldDB" id="A0A069SQF0"/>
<dbReference type="GO" id="GO:0016042">
    <property type="term" value="P:lipid catabolic process"/>
    <property type="evidence" value="ECO:0007669"/>
    <property type="project" value="UniProtKB-UniRule"/>
</dbReference>
<dbReference type="Pfam" id="PF19143">
    <property type="entry name" value="Omp85_2"/>
    <property type="match status" value="1"/>
</dbReference>
<dbReference type="CDD" id="cd07205">
    <property type="entry name" value="Pat_PNPLA6_PNPLA7_NTE1_like"/>
    <property type="match status" value="1"/>
</dbReference>
<reference evidence="7 8" key="1">
    <citation type="submission" date="2014-04" db="EMBL/GenBank/DDBJ databases">
        <authorList>
            <person name="Sears C."/>
            <person name="Carroll K."/>
            <person name="Sack B.R."/>
            <person name="Qadri F."/>
            <person name="Myers L.L."/>
            <person name="Chung G.-T."/>
            <person name="Escheverria P."/>
            <person name="Fraser C.M."/>
            <person name="Sadzewicz L."/>
            <person name="Shefchek K.A."/>
            <person name="Tallon L."/>
            <person name="Das S.P."/>
            <person name="Daugherty S."/>
            <person name="Mongodin E.F."/>
        </authorList>
    </citation>
    <scope>NUCLEOTIDE SEQUENCE [LARGE SCALE GENOMIC DNA]</scope>
    <source>
        <strain evidence="7 8">3975 RP4</strain>
    </source>
</reference>
<dbReference type="EMBL" id="JNHM01000028">
    <property type="protein sequence ID" value="KDS53847.1"/>
    <property type="molecule type" value="Genomic_DNA"/>
</dbReference>
<dbReference type="InterPro" id="IPR050301">
    <property type="entry name" value="NTE"/>
</dbReference>
<dbReference type="Proteomes" id="UP000027661">
    <property type="component" value="Unassembled WGS sequence"/>
</dbReference>
<dbReference type="SUPFAM" id="SSF52151">
    <property type="entry name" value="FabD/lysophospholipase-like"/>
    <property type="match status" value="1"/>
</dbReference>